<keyword evidence="2" id="KW-0812">Transmembrane</keyword>
<proteinExistence type="predicted"/>
<gene>
    <name evidence="3" type="primary">48</name>
    <name evidence="3" type="ORF">SEA_XIMENITA_48</name>
</gene>
<dbReference type="RefSeq" id="YP_009951615.1">
    <property type="nucleotide sequence ID" value="NC_051603.1"/>
</dbReference>
<evidence type="ECO:0000313" key="3">
    <source>
        <dbReference type="EMBL" id="QIG61557.1"/>
    </source>
</evidence>
<dbReference type="GeneID" id="60323054"/>
<feature type="region of interest" description="Disordered" evidence="1">
    <location>
        <begin position="274"/>
        <end position="293"/>
    </location>
</feature>
<dbReference type="Proteomes" id="UP000502112">
    <property type="component" value="Segment"/>
</dbReference>
<evidence type="ECO:0000256" key="1">
    <source>
        <dbReference type="SAM" id="MobiDB-lite"/>
    </source>
</evidence>
<keyword evidence="2" id="KW-0472">Membrane</keyword>
<dbReference type="KEGG" id="vg:60323054"/>
<evidence type="ECO:0000256" key="2">
    <source>
        <dbReference type="SAM" id="Phobius"/>
    </source>
</evidence>
<feature type="transmembrane region" description="Helical" evidence="2">
    <location>
        <begin position="175"/>
        <end position="198"/>
    </location>
</feature>
<feature type="transmembrane region" description="Helical" evidence="2">
    <location>
        <begin position="100"/>
        <end position="119"/>
    </location>
</feature>
<keyword evidence="4" id="KW-1185">Reference proteome</keyword>
<accession>A0A6G6XS70</accession>
<evidence type="ECO:0000313" key="4">
    <source>
        <dbReference type="Proteomes" id="UP000502112"/>
    </source>
</evidence>
<organism evidence="3 4">
    <name type="scientific">Mycobacterium phage Ximenita</name>
    <dbReference type="NCBI Taxonomy" id="2708633"/>
    <lineage>
        <taxon>Viruses</taxon>
        <taxon>Duplodnaviria</taxon>
        <taxon>Heunggongvirae</taxon>
        <taxon>Uroviricota</taxon>
        <taxon>Caudoviricetes</taxon>
        <taxon>Weiservirinae</taxon>
        <taxon>Unicornvirus</taxon>
        <taxon>Unicornvirus ximenita</taxon>
    </lineage>
</organism>
<reference evidence="3 4" key="1">
    <citation type="submission" date="2020-01" db="EMBL/GenBank/DDBJ databases">
        <authorList>
            <person name="Siegel J."/>
            <person name="Joseph G."/>
            <person name="McLean J."/>
            <person name="Kistle A.K."/>
            <person name="Garlena R.A."/>
            <person name="Russell D.A."/>
            <person name="Pope W.H."/>
            <person name="Jacobs-Sera D."/>
            <person name="Hatfull G.F."/>
        </authorList>
    </citation>
    <scope>NUCLEOTIDE SEQUENCE [LARGE SCALE GENOMIC DNA]</scope>
</reference>
<sequence>MCVTLFAVALCAASLAIRWRAWAVPGEMGASLAVLFLGLGSFLISEASPFGEPLWRATGYGYLDDFAGHLLWLAGIVALLDQALYRLADDFERTEIFDSLVRWPLSLIVPLMCSSMYMSNALHAEPLVDVTLLQSGSSVWLYAYRAVWYGGLLYLTLLLIRVLRVVRDTGEGSQWVTHAFLAAAGLTVLGLAFRLAAFWDTFAALRDVPVFLRCAATATVALAAAGSWLGKMRDARKLLRLTRTSRRARRRDTLESHRLRVLLAAESIIDQALDDTEAQRDEGPPAATTQPAS</sequence>
<protein>
    <submittedName>
        <fullName evidence="3">Membrane protein</fullName>
    </submittedName>
</protein>
<keyword evidence="2" id="KW-1133">Transmembrane helix</keyword>
<feature type="transmembrane region" description="Helical" evidence="2">
    <location>
        <begin position="139"/>
        <end position="163"/>
    </location>
</feature>
<feature type="transmembrane region" description="Helical" evidence="2">
    <location>
        <begin position="210"/>
        <end position="230"/>
    </location>
</feature>
<name>A0A6G6XS70_9CAUD</name>
<dbReference type="EMBL" id="MN945901">
    <property type="protein sequence ID" value="QIG61557.1"/>
    <property type="molecule type" value="Genomic_DNA"/>
</dbReference>